<dbReference type="AlphaFoldDB" id="A0A7S2K3U2"/>
<reference evidence="1" key="1">
    <citation type="submission" date="2021-01" db="EMBL/GenBank/DDBJ databases">
        <authorList>
            <person name="Corre E."/>
            <person name="Pelletier E."/>
            <person name="Niang G."/>
            <person name="Scheremetjew M."/>
            <person name="Finn R."/>
            <person name="Kale V."/>
            <person name="Holt S."/>
            <person name="Cochrane G."/>
            <person name="Meng A."/>
            <person name="Brown T."/>
            <person name="Cohen L."/>
        </authorList>
    </citation>
    <scope>NUCLEOTIDE SEQUENCE</scope>
    <source>
        <strain evidence="1">B650</strain>
    </source>
</reference>
<organism evidence="1">
    <name type="scientific">Leptocylindrus danicus</name>
    <dbReference type="NCBI Taxonomy" id="163516"/>
    <lineage>
        <taxon>Eukaryota</taxon>
        <taxon>Sar</taxon>
        <taxon>Stramenopiles</taxon>
        <taxon>Ochrophyta</taxon>
        <taxon>Bacillariophyta</taxon>
        <taxon>Coscinodiscophyceae</taxon>
        <taxon>Chaetocerotophycidae</taxon>
        <taxon>Leptocylindrales</taxon>
        <taxon>Leptocylindraceae</taxon>
        <taxon>Leptocylindrus</taxon>
    </lineage>
</organism>
<proteinExistence type="predicted"/>
<sequence length="107" mass="12603">MLEALQHVDPSSSTGRSRGYYALLSYECRDDGAKNEQHVGIIPQSLLFRSKKSQDPFRRYYNEYLSERRKVECDRYELFQNILDYWSSTKEEETGIWSTLAPQRVGI</sequence>
<dbReference type="EMBL" id="HBGY01008038">
    <property type="protein sequence ID" value="CAD9565588.1"/>
    <property type="molecule type" value="Transcribed_RNA"/>
</dbReference>
<gene>
    <name evidence="1" type="ORF">LDAN0321_LOCUS5051</name>
</gene>
<protein>
    <submittedName>
        <fullName evidence="1">Uncharacterized protein</fullName>
    </submittedName>
</protein>
<accession>A0A7S2K3U2</accession>
<evidence type="ECO:0000313" key="1">
    <source>
        <dbReference type="EMBL" id="CAD9565588.1"/>
    </source>
</evidence>
<name>A0A7S2K3U2_9STRA</name>